<dbReference type="PROSITE" id="PS00455">
    <property type="entry name" value="AMP_BINDING"/>
    <property type="match status" value="1"/>
</dbReference>
<dbReference type="InterPro" id="IPR000873">
    <property type="entry name" value="AMP-dep_synth/lig_dom"/>
</dbReference>
<dbReference type="NCBIfam" id="NF005702">
    <property type="entry name" value="PRK07514.1"/>
    <property type="match status" value="1"/>
</dbReference>
<evidence type="ECO:0000259" key="2">
    <source>
        <dbReference type="Pfam" id="PF00501"/>
    </source>
</evidence>
<name>A0A7W6EXS2_9SPHN</name>
<protein>
    <submittedName>
        <fullName evidence="4">Malonyl-CoA/methylmalonyl-CoA synthetase</fullName>
        <ecNumber evidence="4">6.2.1.-</ecNumber>
    </submittedName>
</protein>
<evidence type="ECO:0000259" key="3">
    <source>
        <dbReference type="Pfam" id="PF13193"/>
    </source>
</evidence>
<keyword evidence="4" id="KW-0436">Ligase</keyword>
<dbReference type="InterPro" id="IPR025110">
    <property type="entry name" value="AMP-bd_C"/>
</dbReference>
<dbReference type="InterPro" id="IPR042099">
    <property type="entry name" value="ANL_N_sf"/>
</dbReference>
<dbReference type="EC" id="6.2.1.-" evidence="4"/>
<dbReference type="Proteomes" id="UP000562395">
    <property type="component" value="Unassembled WGS sequence"/>
</dbReference>
<dbReference type="InterPro" id="IPR045851">
    <property type="entry name" value="AMP-bd_C_sf"/>
</dbReference>
<accession>A0A7W6EXS2</accession>
<evidence type="ECO:0000313" key="4">
    <source>
        <dbReference type="EMBL" id="MBB3862159.1"/>
    </source>
</evidence>
<feature type="domain" description="AMP-binding enzyme C-terminal" evidence="3">
    <location>
        <begin position="409"/>
        <end position="480"/>
    </location>
</feature>
<dbReference type="GO" id="GO:0031956">
    <property type="term" value="F:medium-chain fatty acid-CoA ligase activity"/>
    <property type="evidence" value="ECO:0007669"/>
    <property type="project" value="TreeGrafter"/>
</dbReference>
<dbReference type="RefSeq" id="WP_343057257.1">
    <property type="nucleotide sequence ID" value="NZ_JACICY010000010.1"/>
</dbReference>
<dbReference type="Pfam" id="PF00501">
    <property type="entry name" value="AMP-binding"/>
    <property type="match status" value="1"/>
</dbReference>
<keyword evidence="5" id="KW-1185">Reference proteome</keyword>
<sequence>MDSGSADSALSQAAARSADVGSSGAAAPSGNLYDLFASRFAANGAAACLILEDGAVISYAKLADDVGRLASLLVGRGVTPGDRVMAQAPKSAAYLMLYLATLKAGGVFVPLNSAYTSAEMDYFRADAEPALFVDQPEALLAEASKQRPLGQSVAREAQDIAVLIYTSGTTGQPKGAMLSHGALATNALGLIDAWAFTPDDVLLHALPVFHAHGLLIATHCALLTGSAMLWLAKFDVDAVLGQLGRATVMMGVPTFYTRLLAEPRFTRSAAMNVRVFISGSAPLLDATFETFEERTGKRILERYGMSESMVIASNPLTGERLAGTVGYAVAGTEIRVDCAEGDAGPIQIRGPSVFSGYWRKPDKTAEDMTADGFFVTGDVGELDADGCLRISGRAKDLIISGGYNVYPKEVELALDAMEGIEESAVIGVPHPDFGEAVVALAIGRGDEAEVLAHLRERLARFKCPKRIIFVDELPRNAMGKVQKNLLRTAYVDCLAEPQEGA</sequence>
<comment type="similarity">
    <text evidence="1">Belongs to the ATP-dependent AMP-binding enzyme family.</text>
</comment>
<dbReference type="PANTHER" id="PTHR43201:SF8">
    <property type="entry name" value="ACYL-COA SYNTHETASE FAMILY MEMBER 3"/>
    <property type="match status" value="1"/>
</dbReference>
<dbReference type="GO" id="GO:0006631">
    <property type="term" value="P:fatty acid metabolic process"/>
    <property type="evidence" value="ECO:0007669"/>
    <property type="project" value="TreeGrafter"/>
</dbReference>
<proteinExistence type="inferred from homology"/>
<feature type="domain" description="AMP-dependent synthetase/ligase" evidence="2">
    <location>
        <begin position="44"/>
        <end position="358"/>
    </location>
</feature>
<dbReference type="Gene3D" id="3.40.50.12780">
    <property type="entry name" value="N-terminal domain of ligase-like"/>
    <property type="match status" value="1"/>
</dbReference>
<dbReference type="CDD" id="cd05941">
    <property type="entry name" value="MCS"/>
    <property type="match status" value="1"/>
</dbReference>
<dbReference type="EMBL" id="JACICY010000010">
    <property type="protein sequence ID" value="MBB3862159.1"/>
    <property type="molecule type" value="Genomic_DNA"/>
</dbReference>
<dbReference type="AlphaFoldDB" id="A0A7W6EXS2"/>
<organism evidence="4 5">
    <name type="scientific">Novosphingobium hassiacum</name>
    <dbReference type="NCBI Taxonomy" id="173676"/>
    <lineage>
        <taxon>Bacteria</taxon>
        <taxon>Pseudomonadati</taxon>
        <taxon>Pseudomonadota</taxon>
        <taxon>Alphaproteobacteria</taxon>
        <taxon>Sphingomonadales</taxon>
        <taxon>Sphingomonadaceae</taxon>
        <taxon>Novosphingobium</taxon>
    </lineage>
</organism>
<dbReference type="InterPro" id="IPR020845">
    <property type="entry name" value="AMP-binding_CS"/>
</dbReference>
<evidence type="ECO:0000313" key="5">
    <source>
        <dbReference type="Proteomes" id="UP000562395"/>
    </source>
</evidence>
<comment type="caution">
    <text evidence="4">The sequence shown here is derived from an EMBL/GenBank/DDBJ whole genome shotgun (WGS) entry which is preliminary data.</text>
</comment>
<evidence type="ECO:0000256" key="1">
    <source>
        <dbReference type="ARBA" id="ARBA00006432"/>
    </source>
</evidence>
<dbReference type="Gene3D" id="3.30.300.30">
    <property type="match status" value="1"/>
</dbReference>
<dbReference type="SUPFAM" id="SSF56801">
    <property type="entry name" value="Acetyl-CoA synthetase-like"/>
    <property type="match status" value="1"/>
</dbReference>
<dbReference type="PANTHER" id="PTHR43201">
    <property type="entry name" value="ACYL-COA SYNTHETASE"/>
    <property type="match status" value="1"/>
</dbReference>
<gene>
    <name evidence="4" type="ORF">GGQ88_003457</name>
</gene>
<reference evidence="4 5" key="1">
    <citation type="submission" date="2020-08" db="EMBL/GenBank/DDBJ databases">
        <title>Genomic Encyclopedia of Type Strains, Phase IV (KMG-IV): sequencing the most valuable type-strain genomes for metagenomic binning, comparative biology and taxonomic classification.</title>
        <authorList>
            <person name="Goeker M."/>
        </authorList>
    </citation>
    <scope>NUCLEOTIDE SEQUENCE [LARGE SCALE GENOMIC DNA]</scope>
    <source>
        <strain evidence="4 5">DSM 14552</strain>
    </source>
</reference>
<dbReference type="Pfam" id="PF13193">
    <property type="entry name" value="AMP-binding_C"/>
    <property type="match status" value="1"/>
</dbReference>